<dbReference type="AlphaFoldDB" id="A0A975HPF6"/>
<dbReference type="FunFam" id="1.10.10.10:FF:000001">
    <property type="entry name" value="LysR family transcriptional regulator"/>
    <property type="match status" value="1"/>
</dbReference>
<protein>
    <submittedName>
        <fullName evidence="6">LysR family transcriptional regulator</fullName>
    </submittedName>
</protein>
<comment type="similarity">
    <text evidence="1">Belongs to the LysR transcriptional regulatory family.</text>
</comment>
<dbReference type="InterPro" id="IPR058163">
    <property type="entry name" value="LysR-type_TF_proteobact-type"/>
</dbReference>
<dbReference type="Gene3D" id="1.10.10.10">
    <property type="entry name" value="Winged helix-like DNA-binding domain superfamily/Winged helix DNA-binding domain"/>
    <property type="match status" value="1"/>
</dbReference>
<reference evidence="6" key="1">
    <citation type="submission" date="2021-03" db="EMBL/GenBank/DDBJ databases">
        <title>Complete Genome of Pseudoalteromonas xiamenensis STKMTI.2, a new potential marine bacterium producing anti-Vibrio compounds.</title>
        <authorList>
            <person name="Handayani D.P."/>
            <person name="Isnansetyo A."/>
            <person name="Istiqomah I."/>
            <person name="Jumina J."/>
        </authorList>
    </citation>
    <scope>NUCLEOTIDE SEQUENCE</scope>
    <source>
        <strain evidence="6">STKMTI.2</strain>
        <plasmid evidence="6">unnamed5</plasmid>
    </source>
</reference>
<keyword evidence="7" id="KW-1185">Reference proteome</keyword>
<gene>
    <name evidence="6" type="ORF">J5O05_20695</name>
</gene>
<dbReference type="Proteomes" id="UP000664904">
    <property type="component" value="Plasmid unnamed5"/>
</dbReference>
<dbReference type="Gene3D" id="3.40.190.290">
    <property type="match status" value="1"/>
</dbReference>
<dbReference type="Pfam" id="PF03466">
    <property type="entry name" value="LysR_substrate"/>
    <property type="match status" value="1"/>
</dbReference>
<keyword evidence="2" id="KW-0805">Transcription regulation</keyword>
<dbReference type="PANTHER" id="PTHR30537">
    <property type="entry name" value="HTH-TYPE TRANSCRIPTIONAL REGULATOR"/>
    <property type="match status" value="1"/>
</dbReference>
<evidence type="ECO:0000259" key="5">
    <source>
        <dbReference type="PROSITE" id="PS50931"/>
    </source>
</evidence>
<proteinExistence type="inferred from homology"/>
<dbReference type="EMBL" id="CP072135">
    <property type="protein sequence ID" value="QTH73210.1"/>
    <property type="molecule type" value="Genomic_DNA"/>
</dbReference>
<dbReference type="GO" id="GO:0003700">
    <property type="term" value="F:DNA-binding transcription factor activity"/>
    <property type="evidence" value="ECO:0007669"/>
    <property type="project" value="InterPro"/>
</dbReference>
<dbReference type="SUPFAM" id="SSF46785">
    <property type="entry name" value="Winged helix' DNA-binding domain"/>
    <property type="match status" value="1"/>
</dbReference>
<organism evidence="6 7">
    <name type="scientific">Pseudoalteromonas xiamenensis</name>
    <dbReference type="NCBI Taxonomy" id="882626"/>
    <lineage>
        <taxon>Bacteria</taxon>
        <taxon>Pseudomonadati</taxon>
        <taxon>Pseudomonadota</taxon>
        <taxon>Gammaproteobacteria</taxon>
        <taxon>Alteromonadales</taxon>
        <taxon>Pseudoalteromonadaceae</taxon>
        <taxon>Pseudoalteromonas</taxon>
    </lineage>
</organism>
<keyword evidence="6" id="KW-0614">Plasmid</keyword>
<dbReference type="PANTHER" id="PTHR30537:SF5">
    <property type="entry name" value="HTH-TYPE TRANSCRIPTIONAL ACTIVATOR TTDR-RELATED"/>
    <property type="match status" value="1"/>
</dbReference>
<dbReference type="InterPro" id="IPR036388">
    <property type="entry name" value="WH-like_DNA-bd_sf"/>
</dbReference>
<evidence type="ECO:0000256" key="4">
    <source>
        <dbReference type="ARBA" id="ARBA00023163"/>
    </source>
</evidence>
<dbReference type="InterPro" id="IPR036390">
    <property type="entry name" value="WH_DNA-bd_sf"/>
</dbReference>
<feature type="domain" description="HTH lysR-type" evidence="5">
    <location>
        <begin position="1"/>
        <end position="58"/>
    </location>
</feature>
<evidence type="ECO:0000256" key="3">
    <source>
        <dbReference type="ARBA" id="ARBA00023125"/>
    </source>
</evidence>
<evidence type="ECO:0000256" key="1">
    <source>
        <dbReference type="ARBA" id="ARBA00009437"/>
    </source>
</evidence>
<dbReference type="Pfam" id="PF00126">
    <property type="entry name" value="HTH_1"/>
    <property type="match status" value="1"/>
</dbReference>
<sequence length="303" mass="33665">MNIEHLQLFIRVANTLNISQAGQELGLSAAVASTHLNKLEKSLGVKLIYRTTRQISLTEEGRIFLPHAESVLSAVEAARAAVGSGNTNPKGILRMTASASFGRQHLVPAIGSFLKKYPDIQIDMSFSDAMVDLVEGGFDVAIRSAPLKDSNLIARKLANDRRIVCASPSYLEQFGIPMHPNDVKHHQCVNFRDRDIWTFKTAEGKIAIKTNTKIRTDNGESMRDASLEGLGLAISSTWNIYKHLQRGELVQVLDEYPLDIDVAIWAVYPSSRLVPPKLRVFIDFLSTWFGDTPYWESELSALV</sequence>
<keyword evidence="4" id="KW-0804">Transcription</keyword>
<evidence type="ECO:0000313" key="7">
    <source>
        <dbReference type="Proteomes" id="UP000664904"/>
    </source>
</evidence>
<geneLocation type="plasmid" evidence="6 7">
    <name>unnamed5</name>
</geneLocation>
<dbReference type="SUPFAM" id="SSF53850">
    <property type="entry name" value="Periplasmic binding protein-like II"/>
    <property type="match status" value="1"/>
</dbReference>
<name>A0A975HPF6_9GAMM</name>
<dbReference type="GO" id="GO:0003677">
    <property type="term" value="F:DNA binding"/>
    <property type="evidence" value="ECO:0007669"/>
    <property type="project" value="UniProtKB-KW"/>
</dbReference>
<evidence type="ECO:0000313" key="6">
    <source>
        <dbReference type="EMBL" id="QTH73210.1"/>
    </source>
</evidence>
<keyword evidence="3" id="KW-0238">DNA-binding</keyword>
<dbReference type="FunFam" id="3.40.190.290:FF:000001">
    <property type="entry name" value="Transcriptional regulator, LysR family"/>
    <property type="match status" value="1"/>
</dbReference>
<evidence type="ECO:0000256" key="2">
    <source>
        <dbReference type="ARBA" id="ARBA00023015"/>
    </source>
</evidence>
<dbReference type="PROSITE" id="PS50931">
    <property type="entry name" value="HTH_LYSR"/>
    <property type="match status" value="1"/>
</dbReference>
<accession>A0A975HPF6</accession>
<dbReference type="InterPro" id="IPR005119">
    <property type="entry name" value="LysR_subst-bd"/>
</dbReference>
<dbReference type="InterPro" id="IPR000847">
    <property type="entry name" value="LysR_HTH_N"/>
</dbReference>
<dbReference type="KEGG" id="pxi:J5O05_20695"/>
<dbReference type="CDD" id="cd08422">
    <property type="entry name" value="PBP2_CrgA_like"/>
    <property type="match status" value="1"/>
</dbReference>
<dbReference type="RefSeq" id="WP_208844829.1">
    <property type="nucleotide sequence ID" value="NZ_CP072135.1"/>
</dbReference>